<evidence type="ECO:0000256" key="5">
    <source>
        <dbReference type="ARBA" id="ARBA00022822"/>
    </source>
</evidence>
<dbReference type="EMBL" id="AQPN01000077">
    <property type="protein sequence ID" value="EOR94811.1"/>
    <property type="molecule type" value="Genomic_DNA"/>
</dbReference>
<evidence type="ECO:0000313" key="12">
    <source>
        <dbReference type="Proteomes" id="UP000014174"/>
    </source>
</evidence>
<dbReference type="NCBIfam" id="TIGR00262">
    <property type="entry name" value="trpA"/>
    <property type="match status" value="1"/>
</dbReference>
<evidence type="ECO:0000256" key="8">
    <source>
        <dbReference type="ARBA" id="ARBA00049047"/>
    </source>
</evidence>
<dbReference type="Pfam" id="PF00290">
    <property type="entry name" value="Trp_syntA"/>
    <property type="match status" value="1"/>
</dbReference>
<evidence type="ECO:0000313" key="11">
    <source>
        <dbReference type="EMBL" id="EOR94811.1"/>
    </source>
</evidence>
<evidence type="ECO:0000256" key="1">
    <source>
        <dbReference type="ARBA" id="ARBA00003365"/>
    </source>
</evidence>
<dbReference type="RefSeq" id="WP_016195262.1">
    <property type="nucleotide sequence ID" value="NZ_AQPN01000077.1"/>
</dbReference>
<comment type="function">
    <text evidence="1 9">The alpha subunit is responsible for the aldol cleavage of indoleglycerol phosphate to indole and glyceraldehyde 3-phosphate.</text>
</comment>
<dbReference type="PROSITE" id="PS00167">
    <property type="entry name" value="TRP_SYNTHASE_ALPHA"/>
    <property type="match status" value="1"/>
</dbReference>
<evidence type="ECO:0000256" key="7">
    <source>
        <dbReference type="ARBA" id="ARBA00023239"/>
    </source>
</evidence>
<dbReference type="eggNOG" id="COG0159">
    <property type="taxonomic scope" value="Bacteria"/>
</dbReference>
<dbReference type="PATRIC" id="fig|1150600.3.peg.2002"/>
<comment type="subunit">
    <text evidence="3 9">Tetramer of two alpha and two beta chains.</text>
</comment>
<dbReference type="Gene3D" id="3.20.20.70">
    <property type="entry name" value="Aldolase class I"/>
    <property type="match status" value="1"/>
</dbReference>
<comment type="similarity">
    <text evidence="9 10">Belongs to the TrpA family.</text>
</comment>
<dbReference type="EC" id="4.2.1.20" evidence="9"/>
<evidence type="ECO:0000256" key="2">
    <source>
        <dbReference type="ARBA" id="ARBA00004733"/>
    </source>
</evidence>
<feature type="active site" description="Proton acceptor" evidence="9">
    <location>
        <position position="57"/>
    </location>
</feature>
<sequence length="256" mass="28761">MNRINQLFEQKKQSLLSIYFTAGYPDLNSTLDIAEALEKAGADFLEIGIPYSDPLADGPVIQHSSLTAINNGMTIKVLFEQLKELRSRVTIPVLLMGYFNPLLQYGVEHFCSSCKEVGVDGMIIPDLPMYEYEDLYEEYFSLNEIRNVFLITPQTSDERIHKIDELSNGFIYLLSSSSTTGKDLNVSDQTENYFSRIKNMQLKNPTMIGFGISDHTSFAKASEYADGAIVGTAFVKLLEKDGFMEQIPEFIKGLKG</sequence>
<gene>
    <name evidence="9" type="primary">trpA</name>
    <name evidence="11" type="ORF">ADIARSV_2027</name>
</gene>
<dbReference type="HAMAP" id="MF_00131">
    <property type="entry name" value="Trp_synth_alpha"/>
    <property type="match status" value="1"/>
</dbReference>
<comment type="catalytic activity">
    <reaction evidence="8 9">
        <text>(1S,2R)-1-C-(indol-3-yl)glycerol 3-phosphate + L-serine = D-glyceraldehyde 3-phosphate + L-tryptophan + H2O</text>
        <dbReference type="Rhea" id="RHEA:10532"/>
        <dbReference type="ChEBI" id="CHEBI:15377"/>
        <dbReference type="ChEBI" id="CHEBI:33384"/>
        <dbReference type="ChEBI" id="CHEBI:57912"/>
        <dbReference type="ChEBI" id="CHEBI:58866"/>
        <dbReference type="ChEBI" id="CHEBI:59776"/>
        <dbReference type="EC" id="4.2.1.20"/>
    </reaction>
</comment>
<dbReference type="InterPro" id="IPR011060">
    <property type="entry name" value="RibuloseP-bd_barrel"/>
</dbReference>
<evidence type="ECO:0000256" key="10">
    <source>
        <dbReference type="RuleBase" id="RU003662"/>
    </source>
</evidence>
<dbReference type="UniPathway" id="UPA00035">
    <property type="reaction ID" value="UER00044"/>
</dbReference>
<proteinExistence type="inferred from homology"/>
<dbReference type="AlphaFoldDB" id="R9GSX3"/>
<keyword evidence="6 9" id="KW-0057">Aromatic amino acid biosynthesis</keyword>
<feature type="active site" description="Proton acceptor" evidence="9">
    <location>
        <position position="46"/>
    </location>
</feature>
<keyword evidence="7 9" id="KW-0456">Lyase</keyword>
<keyword evidence="4 9" id="KW-0028">Amino-acid biosynthesis</keyword>
<dbReference type="PANTHER" id="PTHR43406:SF1">
    <property type="entry name" value="TRYPTOPHAN SYNTHASE ALPHA CHAIN, CHLOROPLASTIC"/>
    <property type="match status" value="1"/>
</dbReference>
<dbReference type="CDD" id="cd04724">
    <property type="entry name" value="Tryptophan_synthase_alpha"/>
    <property type="match status" value="1"/>
</dbReference>
<dbReference type="InterPro" id="IPR013785">
    <property type="entry name" value="Aldolase_TIM"/>
</dbReference>
<dbReference type="GO" id="GO:0004834">
    <property type="term" value="F:tryptophan synthase activity"/>
    <property type="evidence" value="ECO:0007669"/>
    <property type="project" value="UniProtKB-UniRule"/>
</dbReference>
<reference evidence="11 12" key="1">
    <citation type="journal article" date="2013" name="Genome Announc.">
        <title>Draft Genome Sequence of Arcticibacter svalbardensis Strain MN12-7T, a Member of the Family Sphingobacteriaceae Isolated from an Arctic Soil Sample.</title>
        <authorList>
            <person name="Shivaji S."/>
            <person name="Ara S."/>
            <person name="Prasad S."/>
            <person name="Manasa B.P."/>
            <person name="Begum Z."/>
            <person name="Singh A."/>
            <person name="Kumar Pinnaka A."/>
        </authorList>
    </citation>
    <scope>NUCLEOTIDE SEQUENCE [LARGE SCALE GENOMIC DNA]</scope>
    <source>
        <strain evidence="11 12">MN12-7</strain>
    </source>
</reference>
<comment type="caution">
    <text evidence="11">The sequence shown here is derived from an EMBL/GenBank/DDBJ whole genome shotgun (WGS) entry which is preliminary data.</text>
</comment>
<dbReference type="STRING" id="1150600.ADIARSV_2027"/>
<evidence type="ECO:0000256" key="4">
    <source>
        <dbReference type="ARBA" id="ARBA00022605"/>
    </source>
</evidence>
<dbReference type="InterPro" id="IPR002028">
    <property type="entry name" value="Trp_synthase_suA"/>
</dbReference>
<evidence type="ECO:0000256" key="6">
    <source>
        <dbReference type="ARBA" id="ARBA00023141"/>
    </source>
</evidence>
<organism evidence="11 12">
    <name type="scientific">Arcticibacter svalbardensis MN12-7</name>
    <dbReference type="NCBI Taxonomy" id="1150600"/>
    <lineage>
        <taxon>Bacteria</taxon>
        <taxon>Pseudomonadati</taxon>
        <taxon>Bacteroidota</taxon>
        <taxon>Sphingobacteriia</taxon>
        <taxon>Sphingobacteriales</taxon>
        <taxon>Sphingobacteriaceae</taxon>
        <taxon>Arcticibacter</taxon>
    </lineage>
</organism>
<name>R9GSX3_9SPHI</name>
<evidence type="ECO:0000256" key="3">
    <source>
        <dbReference type="ARBA" id="ARBA00011270"/>
    </source>
</evidence>
<dbReference type="SUPFAM" id="SSF51366">
    <property type="entry name" value="Ribulose-phoshate binding barrel"/>
    <property type="match status" value="1"/>
</dbReference>
<dbReference type="FunFam" id="3.20.20.70:FF:000037">
    <property type="entry name" value="Tryptophan synthase alpha chain"/>
    <property type="match status" value="1"/>
</dbReference>
<protein>
    <recommendedName>
        <fullName evidence="9">Tryptophan synthase alpha chain</fullName>
        <ecNumber evidence="9">4.2.1.20</ecNumber>
    </recommendedName>
</protein>
<dbReference type="InterPro" id="IPR018204">
    <property type="entry name" value="Trp_synthase_alpha_AS"/>
</dbReference>
<dbReference type="OrthoDB" id="9804578at2"/>
<comment type="pathway">
    <text evidence="2 9">Amino-acid biosynthesis; L-tryptophan biosynthesis; L-tryptophan from chorismate: step 5/5.</text>
</comment>
<dbReference type="PANTHER" id="PTHR43406">
    <property type="entry name" value="TRYPTOPHAN SYNTHASE, ALPHA CHAIN"/>
    <property type="match status" value="1"/>
</dbReference>
<keyword evidence="5 9" id="KW-0822">Tryptophan biosynthesis</keyword>
<dbReference type="GO" id="GO:0005829">
    <property type="term" value="C:cytosol"/>
    <property type="evidence" value="ECO:0007669"/>
    <property type="project" value="TreeGrafter"/>
</dbReference>
<accession>R9GSX3</accession>
<keyword evidence="12" id="KW-1185">Reference proteome</keyword>
<evidence type="ECO:0000256" key="9">
    <source>
        <dbReference type="HAMAP-Rule" id="MF_00131"/>
    </source>
</evidence>
<dbReference type="Proteomes" id="UP000014174">
    <property type="component" value="Unassembled WGS sequence"/>
</dbReference>